<sequence length="303" mass="33307">MRLFFAGLALMGLLSTPPLSAEERVFPPGAAIHPLCFDQLLSGLTSESPFSPVTCDGMPGEHPVFIFPGQDAADLTYTAQRITEEGYGRGFIAYAVAGHWPSKTGDDKWTLFEVTAANGFGNLRSSIWLLLQPQGNRVVKPLLYVPGGDRCNDGALRVSEVGSDRLIFLSAATPFRLLNPTRLNEWRLFMQQHAANQNEPQASNKKPQPPFMDWKPYLDVANDAGACAGGIIKSYNFKTDTLDVLGVRIDPGAFMSAQQGTKQACINNWLKAQDRFRKDGVQDLDLDEWDSMLSTLEPACAQH</sequence>
<accession>A0A1A9EZV4</accession>
<dbReference type="RefSeq" id="WP_067382210.1">
    <property type="nucleotide sequence ID" value="NZ_CP015839.1"/>
</dbReference>
<reference evidence="2 3" key="2">
    <citation type="journal article" date="2018" name="Int. J. Syst. Evol. Microbiol.">
        <title>Marinobacterium aestuarii sp. nov., a benzene-degrading marine bacterium isolated from estuary sediment.</title>
        <authorList>
            <person name="Bae S.S."/>
            <person name="Jung J."/>
            <person name="Chung D."/>
            <person name="Baek K."/>
        </authorList>
    </citation>
    <scope>NUCLEOTIDE SEQUENCE [LARGE SCALE GENOMIC DNA]</scope>
    <source>
        <strain evidence="2 3">ST58-10</strain>
    </source>
</reference>
<keyword evidence="3" id="KW-1185">Reference proteome</keyword>
<feature type="signal peptide" evidence="1">
    <location>
        <begin position="1"/>
        <end position="21"/>
    </location>
</feature>
<organism evidence="2 3">
    <name type="scientific">Marinobacterium aestuarii</name>
    <dbReference type="NCBI Taxonomy" id="1821621"/>
    <lineage>
        <taxon>Bacteria</taxon>
        <taxon>Pseudomonadati</taxon>
        <taxon>Pseudomonadota</taxon>
        <taxon>Gammaproteobacteria</taxon>
        <taxon>Oceanospirillales</taxon>
        <taxon>Oceanospirillaceae</taxon>
        <taxon>Marinobacterium</taxon>
    </lineage>
</organism>
<keyword evidence="1" id="KW-0732">Signal</keyword>
<evidence type="ECO:0000313" key="2">
    <source>
        <dbReference type="EMBL" id="ANG63033.1"/>
    </source>
</evidence>
<dbReference type="Proteomes" id="UP000078070">
    <property type="component" value="Chromosome"/>
</dbReference>
<evidence type="ECO:0000256" key="1">
    <source>
        <dbReference type="SAM" id="SignalP"/>
    </source>
</evidence>
<dbReference type="KEGG" id="mars:A8C75_11490"/>
<gene>
    <name evidence="2" type="ORF">A8C75_11490</name>
</gene>
<feature type="chain" id="PRO_5008386567" evidence="1">
    <location>
        <begin position="22"/>
        <end position="303"/>
    </location>
</feature>
<proteinExistence type="predicted"/>
<evidence type="ECO:0000313" key="3">
    <source>
        <dbReference type="Proteomes" id="UP000078070"/>
    </source>
</evidence>
<dbReference type="EMBL" id="CP015839">
    <property type="protein sequence ID" value="ANG63033.1"/>
    <property type="molecule type" value="Genomic_DNA"/>
</dbReference>
<name>A0A1A9EZV4_9GAMM</name>
<protein>
    <submittedName>
        <fullName evidence="2">Uncharacterized protein</fullName>
    </submittedName>
</protein>
<dbReference type="OrthoDB" id="6085734at2"/>
<reference evidence="3" key="1">
    <citation type="submission" date="2016-05" db="EMBL/GenBank/DDBJ databases">
        <authorList>
            <person name="Baek K."/>
            <person name="Yang S.-J."/>
        </authorList>
    </citation>
    <scope>NUCLEOTIDE SEQUENCE [LARGE SCALE GENOMIC DNA]</scope>
    <source>
        <strain evidence="3">ST58-10</strain>
    </source>
</reference>
<dbReference type="AlphaFoldDB" id="A0A1A9EZV4"/>